<protein>
    <submittedName>
        <fullName evidence="1">Uncharacterized protein</fullName>
    </submittedName>
</protein>
<dbReference type="RefSeq" id="WP_190471667.1">
    <property type="nucleotide sequence ID" value="NZ_JACJSG010000013.1"/>
</dbReference>
<sequence>MYPIDRIAYNLKQIIYILNAIKKEAKDTEQVRDLDNAITYLSYANQLLIKNKEQKSQLFNQNLLNEYKDIFTNGN</sequence>
<keyword evidence="2" id="KW-1185">Reference proteome</keyword>
<evidence type="ECO:0000313" key="2">
    <source>
        <dbReference type="Proteomes" id="UP000661112"/>
    </source>
</evidence>
<accession>A0ABR8D255</accession>
<dbReference type="Proteomes" id="UP000661112">
    <property type="component" value="Unassembled WGS sequence"/>
</dbReference>
<organism evidence="1 2">
    <name type="scientific">Anabaena azotica FACHB-119</name>
    <dbReference type="NCBI Taxonomy" id="947527"/>
    <lineage>
        <taxon>Bacteria</taxon>
        <taxon>Bacillati</taxon>
        <taxon>Cyanobacteriota</taxon>
        <taxon>Cyanophyceae</taxon>
        <taxon>Nostocales</taxon>
        <taxon>Nostocaceae</taxon>
        <taxon>Anabaena</taxon>
        <taxon>Anabaena azotica</taxon>
    </lineage>
</organism>
<gene>
    <name evidence="1" type="ORF">H6G83_11690</name>
</gene>
<name>A0ABR8D255_9NOST</name>
<dbReference type="EMBL" id="JACJSG010000013">
    <property type="protein sequence ID" value="MBD2501254.1"/>
    <property type="molecule type" value="Genomic_DNA"/>
</dbReference>
<reference evidence="1 2" key="1">
    <citation type="journal article" date="2020" name="ISME J.">
        <title>Comparative genomics reveals insights into cyanobacterial evolution and habitat adaptation.</title>
        <authorList>
            <person name="Chen M.Y."/>
            <person name="Teng W.K."/>
            <person name="Zhao L."/>
            <person name="Hu C.X."/>
            <person name="Zhou Y.K."/>
            <person name="Han B.P."/>
            <person name="Song L.R."/>
            <person name="Shu W.S."/>
        </authorList>
    </citation>
    <scope>NUCLEOTIDE SEQUENCE [LARGE SCALE GENOMIC DNA]</scope>
    <source>
        <strain evidence="1 2">FACHB-119</strain>
    </source>
</reference>
<proteinExistence type="predicted"/>
<evidence type="ECO:0000313" key="1">
    <source>
        <dbReference type="EMBL" id="MBD2501254.1"/>
    </source>
</evidence>
<comment type="caution">
    <text evidence="1">The sequence shown here is derived from an EMBL/GenBank/DDBJ whole genome shotgun (WGS) entry which is preliminary data.</text>
</comment>